<keyword evidence="2" id="KW-1185">Reference proteome</keyword>
<dbReference type="Pfam" id="PF19564">
    <property type="entry name" value="DUF6086"/>
    <property type="match status" value="1"/>
</dbReference>
<protein>
    <submittedName>
        <fullName evidence="1">Uncharacterized protein</fullName>
    </submittedName>
</protein>
<dbReference type="RefSeq" id="WP_091369723.1">
    <property type="nucleotide sequence ID" value="NZ_FNDV01000003.1"/>
</dbReference>
<evidence type="ECO:0000313" key="1">
    <source>
        <dbReference type="EMBL" id="SDO01969.1"/>
    </source>
</evidence>
<sequence length="120" mass="13093">MSYFFEVAGNTVWNPSLRSAQWYLPAAQNAADLMRVPSGLTPGQDDTCAVDVPIFQRFTEGLLKEWGSTRHPVAHALMRGVLLPSVVMLERAGVTLTPGSDREAAILAEADAFSRAMAWD</sequence>
<gene>
    <name evidence="1" type="ORF">SAMN05192558_101664</name>
</gene>
<dbReference type="EMBL" id="FNJB01000001">
    <property type="protein sequence ID" value="SDO01969.1"/>
    <property type="molecule type" value="Genomic_DNA"/>
</dbReference>
<dbReference type="STRING" id="504798.SAMN05421871_103207"/>
<dbReference type="InterPro" id="IPR045732">
    <property type="entry name" value="DUF6086"/>
</dbReference>
<organism evidence="1 2">
    <name type="scientific">Actinokineospora alba</name>
    <dbReference type="NCBI Taxonomy" id="504798"/>
    <lineage>
        <taxon>Bacteria</taxon>
        <taxon>Bacillati</taxon>
        <taxon>Actinomycetota</taxon>
        <taxon>Actinomycetes</taxon>
        <taxon>Pseudonocardiales</taxon>
        <taxon>Pseudonocardiaceae</taxon>
        <taxon>Actinokineospora</taxon>
    </lineage>
</organism>
<accession>A0A1H0G5F3</accession>
<proteinExistence type="predicted"/>
<evidence type="ECO:0000313" key="2">
    <source>
        <dbReference type="Proteomes" id="UP000199651"/>
    </source>
</evidence>
<dbReference type="AlphaFoldDB" id="A0A1H0G5F3"/>
<dbReference type="OrthoDB" id="3475539at2"/>
<name>A0A1H0G5F3_9PSEU</name>
<reference evidence="2" key="1">
    <citation type="submission" date="2016-10" db="EMBL/GenBank/DDBJ databases">
        <authorList>
            <person name="Varghese N."/>
            <person name="Submissions S."/>
        </authorList>
    </citation>
    <scope>NUCLEOTIDE SEQUENCE [LARGE SCALE GENOMIC DNA]</scope>
    <source>
        <strain evidence="2">IBRC-M 10655</strain>
    </source>
</reference>
<dbReference type="Proteomes" id="UP000199651">
    <property type="component" value="Unassembled WGS sequence"/>
</dbReference>